<dbReference type="EMBL" id="CVRI01000050">
    <property type="protein sequence ID" value="CRK99252.1"/>
    <property type="molecule type" value="Genomic_DNA"/>
</dbReference>
<evidence type="ECO:0000313" key="2">
    <source>
        <dbReference type="EMBL" id="CRK99252.1"/>
    </source>
</evidence>
<evidence type="ECO:0000313" key="3">
    <source>
        <dbReference type="Proteomes" id="UP000183832"/>
    </source>
</evidence>
<sequence length="89" mass="9894">MASPRDDNSPKQHQQRSPLSKTNFSFKSSSPSHSLNESQQHLSPTKFLNSPSSSSPNNDNHMVTGSGPSRQRSLRDRLRDGISSSLTWQ</sequence>
<keyword evidence="3" id="KW-1185">Reference proteome</keyword>
<proteinExistence type="predicted"/>
<dbReference type="Proteomes" id="UP000183832">
    <property type="component" value="Unassembled WGS sequence"/>
</dbReference>
<accession>A0A1J1IIA1</accession>
<evidence type="ECO:0000256" key="1">
    <source>
        <dbReference type="SAM" id="MobiDB-lite"/>
    </source>
</evidence>
<reference evidence="2 3" key="1">
    <citation type="submission" date="2015-04" db="EMBL/GenBank/DDBJ databases">
        <authorList>
            <person name="Syromyatnikov M.Y."/>
            <person name="Popov V.N."/>
        </authorList>
    </citation>
    <scope>NUCLEOTIDE SEQUENCE [LARGE SCALE GENOMIC DNA]</scope>
</reference>
<gene>
    <name evidence="2" type="ORF">CLUMA_CG012705</name>
</gene>
<dbReference type="AlphaFoldDB" id="A0A1J1IIA1"/>
<protein>
    <submittedName>
        <fullName evidence="2">CLUMA_CG012705, isoform A</fullName>
    </submittedName>
</protein>
<organism evidence="2 3">
    <name type="scientific">Clunio marinus</name>
    <dbReference type="NCBI Taxonomy" id="568069"/>
    <lineage>
        <taxon>Eukaryota</taxon>
        <taxon>Metazoa</taxon>
        <taxon>Ecdysozoa</taxon>
        <taxon>Arthropoda</taxon>
        <taxon>Hexapoda</taxon>
        <taxon>Insecta</taxon>
        <taxon>Pterygota</taxon>
        <taxon>Neoptera</taxon>
        <taxon>Endopterygota</taxon>
        <taxon>Diptera</taxon>
        <taxon>Nematocera</taxon>
        <taxon>Chironomoidea</taxon>
        <taxon>Chironomidae</taxon>
        <taxon>Clunio</taxon>
    </lineage>
</organism>
<feature type="region of interest" description="Disordered" evidence="1">
    <location>
        <begin position="1"/>
        <end position="89"/>
    </location>
</feature>
<feature type="compositionally biased region" description="Polar residues" evidence="1">
    <location>
        <begin position="59"/>
        <end position="68"/>
    </location>
</feature>
<feature type="compositionally biased region" description="Basic and acidic residues" evidence="1">
    <location>
        <begin position="1"/>
        <end position="10"/>
    </location>
</feature>
<feature type="compositionally biased region" description="Polar residues" evidence="1">
    <location>
        <begin position="37"/>
        <end position="48"/>
    </location>
</feature>
<name>A0A1J1IIA1_9DIPT</name>
<feature type="compositionally biased region" description="Low complexity" evidence="1">
    <location>
        <begin position="49"/>
        <end position="58"/>
    </location>
</feature>
<feature type="compositionally biased region" description="Low complexity" evidence="1">
    <location>
        <begin position="19"/>
        <end position="36"/>
    </location>
</feature>